<dbReference type="CDD" id="cd04301">
    <property type="entry name" value="NAT_SF"/>
    <property type="match status" value="1"/>
</dbReference>
<dbReference type="STRING" id="500633.CLOHIR_00060"/>
<evidence type="ECO:0000256" key="1">
    <source>
        <dbReference type="ARBA" id="ARBA00022679"/>
    </source>
</evidence>
<organism evidence="4 5">
    <name type="scientific">Peptacetobacter hiranonis (strain DSM 13275 / JCM 10541 / KCTC 15199 / TO-931)</name>
    <name type="common">Clostridium hiranonis</name>
    <dbReference type="NCBI Taxonomy" id="500633"/>
    <lineage>
        <taxon>Bacteria</taxon>
        <taxon>Bacillati</taxon>
        <taxon>Bacillota</taxon>
        <taxon>Clostridia</taxon>
        <taxon>Peptostreptococcales</taxon>
        <taxon>Peptostreptococcaceae</taxon>
        <taxon>Peptacetobacter</taxon>
    </lineage>
</organism>
<proteinExistence type="predicted"/>
<evidence type="ECO:0000259" key="3">
    <source>
        <dbReference type="PROSITE" id="PS51186"/>
    </source>
</evidence>
<comment type="caution">
    <text evidence="4">The sequence shown here is derived from an EMBL/GenBank/DDBJ whole genome shotgun (WGS) entry which is preliminary data.</text>
</comment>
<dbReference type="GO" id="GO:0016747">
    <property type="term" value="F:acyltransferase activity, transferring groups other than amino-acyl groups"/>
    <property type="evidence" value="ECO:0007669"/>
    <property type="project" value="InterPro"/>
</dbReference>
<evidence type="ECO:0000313" key="5">
    <source>
        <dbReference type="Proteomes" id="UP000003178"/>
    </source>
</evidence>
<dbReference type="HOGENOM" id="CLU_013985_13_2_9"/>
<keyword evidence="5" id="KW-1185">Reference proteome</keyword>
<dbReference type="eggNOG" id="COG0456">
    <property type="taxonomic scope" value="Bacteria"/>
</dbReference>
<reference evidence="4 5" key="2">
    <citation type="submission" date="2008-10" db="EMBL/GenBank/DDBJ databases">
        <title>Draft genome sequence of Clostridium hiranonis (DSM 13275).</title>
        <authorList>
            <person name="Sudarsanam P."/>
            <person name="Ley R."/>
            <person name="Guruge J."/>
            <person name="Turnbaugh P.J."/>
            <person name="Mahowald M."/>
            <person name="Liep D."/>
            <person name="Gordon J."/>
        </authorList>
    </citation>
    <scope>NUCLEOTIDE SEQUENCE [LARGE SCALE GENOMIC DNA]</scope>
    <source>
        <strain evidence="4 5">DSM 13275</strain>
    </source>
</reference>
<keyword evidence="1 4" id="KW-0808">Transferase</keyword>
<name>B6FW11_PEPHT</name>
<dbReference type="SUPFAM" id="SSF55729">
    <property type="entry name" value="Acyl-CoA N-acyltransferases (Nat)"/>
    <property type="match status" value="1"/>
</dbReference>
<dbReference type="InterPro" id="IPR050680">
    <property type="entry name" value="YpeA/RimI_acetyltransf"/>
</dbReference>
<feature type="domain" description="N-acetyltransferase" evidence="3">
    <location>
        <begin position="1"/>
        <end position="172"/>
    </location>
</feature>
<dbReference type="PROSITE" id="PS51186">
    <property type="entry name" value="GNAT"/>
    <property type="match status" value="1"/>
</dbReference>
<dbReference type="Proteomes" id="UP000003178">
    <property type="component" value="Unassembled WGS sequence"/>
</dbReference>
<dbReference type="RefSeq" id="WP_006438977.1">
    <property type="nucleotide sequence ID" value="NZ_DS995354.1"/>
</dbReference>
<protein>
    <submittedName>
        <fullName evidence="4">Acetyltransferase, GNAT family</fullName>
    </submittedName>
</protein>
<accession>B6FW11</accession>
<evidence type="ECO:0000256" key="2">
    <source>
        <dbReference type="ARBA" id="ARBA00023315"/>
    </source>
</evidence>
<dbReference type="InterPro" id="IPR016181">
    <property type="entry name" value="Acyl_CoA_acyltransferase"/>
</dbReference>
<dbReference type="PANTHER" id="PTHR43420">
    <property type="entry name" value="ACETYLTRANSFERASE"/>
    <property type="match status" value="1"/>
</dbReference>
<gene>
    <name evidence="4" type="ORF">CLOHIR_00060</name>
</gene>
<keyword evidence="2" id="KW-0012">Acyltransferase</keyword>
<dbReference type="EMBL" id="ABWP01000003">
    <property type="protein sequence ID" value="EEA86289.1"/>
    <property type="molecule type" value="Genomic_DNA"/>
</dbReference>
<evidence type="ECO:0000313" key="4">
    <source>
        <dbReference type="EMBL" id="EEA86289.1"/>
    </source>
</evidence>
<dbReference type="AlphaFoldDB" id="B6FW11"/>
<reference evidence="4 5" key="1">
    <citation type="submission" date="2008-09" db="EMBL/GenBank/DDBJ databases">
        <authorList>
            <person name="Fulton L."/>
            <person name="Clifton S."/>
            <person name="Fulton B."/>
            <person name="Xu J."/>
            <person name="Minx P."/>
            <person name="Pepin K.H."/>
            <person name="Johnson M."/>
            <person name="Thiruvilangam P."/>
            <person name="Bhonagiri V."/>
            <person name="Nash W.E."/>
            <person name="Mardis E.R."/>
            <person name="Wilson R.K."/>
        </authorList>
    </citation>
    <scope>NUCLEOTIDE SEQUENCE [LARGE SCALE GENOMIC DNA]</scope>
    <source>
        <strain evidence="4 5">DSM 13275</strain>
    </source>
</reference>
<sequence>MIRKAVESDINAIADTYNDLLTYEEKHGSNSNWKLGVYPTIKVPQEKIPTGTMYVLEEEGEICASMILNHFQAEEYKEINWIYPGEGEEILVIHTLCIPPQKAGRGYGQQMVDYAKEFARELGCKAIRIDTYAHNEPAKSLYKKNGFRIAGYYESLLEGLIKEELAFLEYKI</sequence>
<dbReference type="OrthoDB" id="357176at2"/>
<dbReference type="InterPro" id="IPR000182">
    <property type="entry name" value="GNAT_dom"/>
</dbReference>
<dbReference type="Gene3D" id="3.40.630.30">
    <property type="match status" value="1"/>
</dbReference>
<dbReference type="Pfam" id="PF00583">
    <property type="entry name" value="Acetyltransf_1"/>
    <property type="match status" value="1"/>
</dbReference>